<keyword evidence="3" id="KW-1133">Transmembrane helix</keyword>
<dbReference type="AlphaFoldDB" id="A0A8B9VG75"/>
<evidence type="ECO:0000256" key="3">
    <source>
        <dbReference type="SAM" id="Phobius"/>
    </source>
</evidence>
<dbReference type="PANTHER" id="PTHR33538:SF1">
    <property type="entry name" value="PROTEIN BRAMBLEBERRY"/>
    <property type="match status" value="1"/>
</dbReference>
<feature type="coiled-coil region" evidence="1">
    <location>
        <begin position="120"/>
        <end position="175"/>
    </location>
</feature>
<feature type="compositionally biased region" description="Low complexity" evidence="2">
    <location>
        <begin position="495"/>
        <end position="506"/>
    </location>
</feature>
<keyword evidence="3" id="KW-0812">Transmembrane</keyword>
<feature type="region of interest" description="Disordered" evidence="2">
    <location>
        <begin position="484"/>
        <end position="518"/>
    </location>
</feature>
<keyword evidence="3" id="KW-0472">Membrane</keyword>
<reference evidence="4" key="2">
    <citation type="submission" date="2025-09" db="UniProtKB">
        <authorList>
            <consortium name="Ensembl"/>
        </authorList>
    </citation>
    <scope>IDENTIFICATION</scope>
</reference>
<sequence>MTMGDERFQAEGAQWELSPLDACHRQVVARLRSSCADLSEEEVAKLGVALFNCQASAEGRRTYPCTPEMPLASCTAPMDPDTWSAYQIVSNRARAVCYAARQLEFRRRAEHAVAALATAASDQLHAARTLKERHEELRERMAEGLQRALSGQKVLEEQQERLAGEQGRMEVAIRRALRHRALEERLLDGARRRVARLVEGMARSVGDISRSLDTQDRGLRDGQRAILADLRRLQERARDVSAHLESDLASLLAQRSRAARSFEEVAGTLQRLNRSLGLVLAAAEGVRKVQKGLESHLESFHAALARLGLSPGAVPTCVLHGSYFLLLALLLAFLQVPAPPRALLLLLVLSSALGELRGAEPIGFPALTALLALAVAGHWVLAAALRFARLISHRAEPRRHLTSTPERDCKMGLLQEELARMEMSCLQEPSFLEQPPVMVGDPHAAGRTSLVPEKKRLSSVPSPGHPIPRRNPYGVILEPDFGAGQRWEPKPYNPSQSLASSNASSLTPRTPCRGLTRAGQRCRKRAVPGQDFCHVHMDGSPRL</sequence>
<keyword evidence="5" id="KW-1185">Reference proteome</keyword>
<keyword evidence="1" id="KW-0175">Coiled coil</keyword>
<dbReference type="InterPro" id="IPR040346">
    <property type="entry name" value="GEX1/Brambleberry"/>
</dbReference>
<feature type="transmembrane region" description="Helical" evidence="3">
    <location>
        <begin position="341"/>
        <end position="358"/>
    </location>
</feature>
<organism evidence="4 5">
    <name type="scientific">Anas zonorhyncha</name>
    <name type="common">Eastern spot-billed duck</name>
    <dbReference type="NCBI Taxonomy" id="75864"/>
    <lineage>
        <taxon>Eukaryota</taxon>
        <taxon>Metazoa</taxon>
        <taxon>Chordata</taxon>
        <taxon>Craniata</taxon>
        <taxon>Vertebrata</taxon>
        <taxon>Euteleostomi</taxon>
        <taxon>Archelosauria</taxon>
        <taxon>Archosauria</taxon>
        <taxon>Dinosauria</taxon>
        <taxon>Saurischia</taxon>
        <taxon>Theropoda</taxon>
        <taxon>Coelurosauria</taxon>
        <taxon>Aves</taxon>
        <taxon>Neognathae</taxon>
        <taxon>Galloanserae</taxon>
        <taxon>Anseriformes</taxon>
        <taxon>Anatidae</taxon>
        <taxon>Anatinae</taxon>
        <taxon>Anas</taxon>
    </lineage>
</organism>
<evidence type="ECO:0000256" key="1">
    <source>
        <dbReference type="SAM" id="Coils"/>
    </source>
</evidence>
<evidence type="ECO:0000256" key="2">
    <source>
        <dbReference type="SAM" id="MobiDB-lite"/>
    </source>
</evidence>
<dbReference type="Proteomes" id="UP000694549">
    <property type="component" value="Unplaced"/>
</dbReference>
<dbReference type="Ensembl" id="ENSAZOT00000025664.1">
    <property type="protein sequence ID" value="ENSAZOP00000023909.1"/>
    <property type="gene ID" value="ENSAZOG00000015427.1"/>
</dbReference>
<proteinExistence type="predicted"/>
<evidence type="ECO:0000313" key="5">
    <source>
        <dbReference type="Proteomes" id="UP000694549"/>
    </source>
</evidence>
<accession>A0A8B9VG75</accession>
<reference evidence="4" key="1">
    <citation type="submission" date="2025-08" db="UniProtKB">
        <authorList>
            <consortium name="Ensembl"/>
        </authorList>
    </citation>
    <scope>IDENTIFICATION</scope>
</reference>
<name>A0A8B9VG75_9AVES</name>
<protein>
    <recommendedName>
        <fullName evidence="6">Protein brambleberry</fullName>
    </recommendedName>
</protein>
<evidence type="ECO:0000313" key="4">
    <source>
        <dbReference type="Ensembl" id="ENSAZOP00000023909.1"/>
    </source>
</evidence>
<feature type="transmembrane region" description="Helical" evidence="3">
    <location>
        <begin position="364"/>
        <end position="388"/>
    </location>
</feature>
<feature type="transmembrane region" description="Helical" evidence="3">
    <location>
        <begin position="313"/>
        <end position="334"/>
    </location>
</feature>
<dbReference type="PANTHER" id="PTHR33538">
    <property type="entry name" value="PROTEIN GAMETE EXPRESSED 1"/>
    <property type="match status" value="1"/>
</dbReference>
<evidence type="ECO:0008006" key="6">
    <source>
        <dbReference type="Google" id="ProtNLM"/>
    </source>
</evidence>